<dbReference type="Pfam" id="PF13646">
    <property type="entry name" value="HEAT_2"/>
    <property type="match status" value="2"/>
</dbReference>
<dbReference type="PANTHER" id="PTHR12697:SF39">
    <property type="entry name" value="SLR1687 PROTEIN"/>
    <property type="match status" value="1"/>
</dbReference>
<dbReference type="InterPro" id="IPR016024">
    <property type="entry name" value="ARM-type_fold"/>
</dbReference>
<protein>
    <submittedName>
        <fullName evidence="3">HEAT repeat domain-containing protein</fullName>
    </submittedName>
</protein>
<accession>A0A928VQA5</accession>
<dbReference type="InterPro" id="IPR004155">
    <property type="entry name" value="PBS_lyase_HEAT"/>
</dbReference>
<evidence type="ECO:0000256" key="2">
    <source>
        <dbReference type="ARBA" id="ARBA00022738"/>
    </source>
</evidence>
<dbReference type="SUPFAM" id="SSF48371">
    <property type="entry name" value="ARM repeat"/>
    <property type="match status" value="1"/>
</dbReference>
<evidence type="ECO:0000256" key="1">
    <source>
        <dbReference type="ARBA" id="ARBA00022549"/>
    </source>
</evidence>
<keyword evidence="4" id="KW-1185">Reference proteome</keyword>
<keyword evidence="1" id="KW-0042">Antenna complex</keyword>
<dbReference type="RefSeq" id="WP_264327352.1">
    <property type="nucleotide sequence ID" value="NZ_JADEXQ010000110.1"/>
</dbReference>
<dbReference type="EMBL" id="JADEXQ010000110">
    <property type="protein sequence ID" value="MBE9032535.1"/>
    <property type="molecule type" value="Genomic_DNA"/>
</dbReference>
<dbReference type="AlphaFoldDB" id="A0A928VQA5"/>
<dbReference type="Gene3D" id="1.25.10.10">
    <property type="entry name" value="Leucine-rich Repeat Variant"/>
    <property type="match status" value="2"/>
</dbReference>
<organism evidence="3 4">
    <name type="scientific">Romeriopsis navalis LEGE 11480</name>
    <dbReference type="NCBI Taxonomy" id="2777977"/>
    <lineage>
        <taxon>Bacteria</taxon>
        <taxon>Bacillati</taxon>
        <taxon>Cyanobacteriota</taxon>
        <taxon>Cyanophyceae</taxon>
        <taxon>Leptolyngbyales</taxon>
        <taxon>Leptolyngbyaceae</taxon>
        <taxon>Romeriopsis</taxon>
        <taxon>Romeriopsis navalis</taxon>
    </lineage>
</organism>
<gene>
    <name evidence="3" type="ORF">IQ266_22610</name>
</gene>
<evidence type="ECO:0000313" key="3">
    <source>
        <dbReference type="EMBL" id="MBE9032535.1"/>
    </source>
</evidence>
<sequence>MQLSLDQIAQKLDSENVKERKLALVALRDVAAEQAVPLIKKVIHDPDQQVRSMAVYALGVKPMDECLDLLVSILVNEADYGVRADAAGALGNLEDRRAFEPLVRAFNEDGDWLVRFSAAVALGNLRDPRAQETLLSALQSKEVVIQQAAIAALGEIGAIGAVDQILNFVQSEDWLMRQRLATALGCLATAKSRSALRYLAKDNNNNVAEAARRSLAQLDQSNTFDQPSP</sequence>
<name>A0A928VQA5_9CYAN</name>
<dbReference type="GO" id="GO:0016491">
    <property type="term" value="F:oxidoreductase activity"/>
    <property type="evidence" value="ECO:0007669"/>
    <property type="project" value="TreeGrafter"/>
</dbReference>
<proteinExistence type="predicted"/>
<comment type="caution">
    <text evidence="3">The sequence shown here is derived from an EMBL/GenBank/DDBJ whole genome shotgun (WGS) entry which is preliminary data.</text>
</comment>
<dbReference type="PANTHER" id="PTHR12697">
    <property type="entry name" value="PBS LYASE HEAT-LIKE PROTEIN"/>
    <property type="match status" value="1"/>
</dbReference>
<evidence type="ECO:0000313" key="4">
    <source>
        <dbReference type="Proteomes" id="UP000625316"/>
    </source>
</evidence>
<reference evidence="3" key="1">
    <citation type="submission" date="2020-10" db="EMBL/GenBank/DDBJ databases">
        <authorList>
            <person name="Castelo-Branco R."/>
            <person name="Eusebio N."/>
            <person name="Adriana R."/>
            <person name="Vieira A."/>
            <person name="Brugerolle De Fraissinette N."/>
            <person name="Rezende De Castro R."/>
            <person name="Schneider M.P."/>
            <person name="Vasconcelos V."/>
            <person name="Leao P.N."/>
        </authorList>
    </citation>
    <scope>NUCLEOTIDE SEQUENCE</scope>
    <source>
        <strain evidence="3">LEGE 11480</strain>
    </source>
</reference>
<dbReference type="SMART" id="SM00567">
    <property type="entry name" value="EZ_HEAT"/>
    <property type="match status" value="6"/>
</dbReference>
<dbReference type="GO" id="GO:0030089">
    <property type="term" value="C:phycobilisome"/>
    <property type="evidence" value="ECO:0007669"/>
    <property type="project" value="UniProtKB-KW"/>
</dbReference>
<dbReference type="Proteomes" id="UP000625316">
    <property type="component" value="Unassembled WGS sequence"/>
</dbReference>
<dbReference type="InterPro" id="IPR011989">
    <property type="entry name" value="ARM-like"/>
</dbReference>
<keyword evidence="2" id="KW-0605">Phycobilisome</keyword>